<dbReference type="InterPro" id="IPR051085">
    <property type="entry name" value="MB_O-acyltransferase"/>
</dbReference>
<dbReference type="Proteomes" id="UP000626109">
    <property type="component" value="Unassembled WGS sequence"/>
</dbReference>
<organism evidence="6 7">
    <name type="scientific">Polarella glacialis</name>
    <name type="common">Dinoflagellate</name>
    <dbReference type="NCBI Taxonomy" id="89957"/>
    <lineage>
        <taxon>Eukaryota</taxon>
        <taxon>Sar</taxon>
        <taxon>Alveolata</taxon>
        <taxon>Dinophyceae</taxon>
        <taxon>Suessiales</taxon>
        <taxon>Suessiaceae</taxon>
        <taxon>Polarella</taxon>
    </lineage>
</organism>
<dbReference type="AlphaFoldDB" id="A0A813I5Y8"/>
<evidence type="ECO:0000313" key="7">
    <source>
        <dbReference type="Proteomes" id="UP000626109"/>
    </source>
</evidence>
<comment type="subcellular location">
    <subcellularLocation>
        <location evidence="1">Membrane</location>
        <topology evidence="1">Multi-pass membrane protein</topology>
    </subcellularLocation>
</comment>
<keyword evidence="3 5" id="KW-1133">Transmembrane helix</keyword>
<accession>A0A813I5Y8</accession>
<evidence type="ECO:0000256" key="1">
    <source>
        <dbReference type="ARBA" id="ARBA00004141"/>
    </source>
</evidence>
<dbReference type="PANTHER" id="PTHR13285:SF18">
    <property type="entry name" value="PROTEIN-CYSTEINE N-PALMITOYLTRANSFERASE RASP"/>
    <property type="match status" value="1"/>
</dbReference>
<dbReference type="GO" id="GO:0016746">
    <property type="term" value="F:acyltransferase activity"/>
    <property type="evidence" value="ECO:0007669"/>
    <property type="project" value="TreeGrafter"/>
</dbReference>
<feature type="transmembrane region" description="Helical" evidence="5">
    <location>
        <begin position="308"/>
        <end position="329"/>
    </location>
</feature>
<feature type="transmembrane region" description="Helical" evidence="5">
    <location>
        <begin position="412"/>
        <end position="431"/>
    </location>
</feature>
<proteinExistence type="predicted"/>
<gene>
    <name evidence="6" type="ORF">PGLA2088_LOCUS4805</name>
</gene>
<name>A0A813I5Y8_POLGL</name>
<evidence type="ECO:0000256" key="4">
    <source>
        <dbReference type="ARBA" id="ARBA00023136"/>
    </source>
</evidence>
<feature type="transmembrane region" description="Helical" evidence="5">
    <location>
        <begin position="443"/>
        <end position="461"/>
    </location>
</feature>
<dbReference type="EMBL" id="CAJNNW010004432">
    <property type="protein sequence ID" value="CAE8646430.1"/>
    <property type="molecule type" value="Genomic_DNA"/>
</dbReference>
<evidence type="ECO:0000256" key="3">
    <source>
        <dbReference type="ARBA" id="ARBA00022989"/>
    </source>
</evidence>
<comment type="caution">
    <text evidence="6">The sequence shown here is derived from an EMBL/GenBank/DDBJ whole genome shotgun (WGS) entry which is preliminary data.</text>
</comment>
<dbReference type="Pfam" id="PF03062">
    <property type="entry name" value="MBOAT"/>
    <property type="match status" value="1"/>
</dbReference>
<keyword evidence="4 5" id="KW-0472">Membrane</keyword>
<evidence type="ECO:0000313" key="6">
    <source>
        <dbReference type="EMBL" id="CAE8646430.1"/>
    </source>
</evidence>
<evidence type="ECO:0000256" key="5">
    <source>
        <dbReference type="SAM" id="Phobius"/>
    </source>
</evidence>
<feature type="transmembrane region" description="Helical" evidence="5">
    <location>
        <begin position="266"/>
        <end position="288"/>
    </location>
</feature>
<feature type="transmembrane region" description="Helical" evidence="5">
    <location>
        <begin position="387"/>
        <end position="406"/>
    </location>
</feature>
<reference evidence="6" key="1">
    <citation type="submission" date="2021-02" db="EMBL/GenBank/DDBJ databases">
        <authorList>
            <person name="Dougan E. K."/>
            <person name="Rhodes N."/>
            <person name="Thang M."/>
            <person name="Chan C."/>
        </authorList>
    </citation>
    <scope>NUCLEOTIDE SEQUENCE</scope>
</reference>
<protein>
    <submittedName>
        <fullName evidence="6">Uncharacterized protein</fullName>
    </submittedName>
</protein>
<dbReference type="InterPro" id="IPR004299">
    <property type="entry name" value="MBOAT_fam"/>
</dbReference>
<evidence type="ECO:0000256" key="2">
    <source>
        <dbReference type="ARBA" id="ARBA00022692"/>
    </source>
</evidence>
<feature type="transmembrane region" description="Helical" evidence="5">
    <location>
        <begin position="152"/>
        <end position="170"/>
    </location>
</feature>
<sequence>MVPSFSPSSDPRGWRLACGSALCALLVVAYGLLSVLQPLPEGLPERWLPLIGSSRYARPPPWPAVEWNVWDGWRGCLHLQVCLYAAFLAASRVARGFGRSVAETRNARPLLIVGVFYSVVLRGILGTMLSVSAAVVLWLASVMLPRRLLVPVAWVYVLLLMQAVFVFLTADSSEELCLLQRVVPSLAALPFPLGVRGAAEWSTFRYDALRLISFAADTSQGSPAANLEMFLAYNFYPPLQPVGPIIGFEAFAAQLRTPKVWPRRQLALYICRTFALGLLLEASLHFLYFPAWFGPRAQESQLLAMHPLQLLGAAHWTLHFEWLSLMVIWRVPRSVALLDGIEVPEDMPGSITLARSFRDLWRLWHASLNLWAVEYIYRPLGGRRRQWLSVPATFLFIVFWHDVRGFGDRPWWYAWAMLNSLGLMLESLALGRASLRELPLLRSAAGSMVAMIGLTAANLPALVYDRSLAVLKGAFFSPDSWSALVAVAAVAMAAALLDGPPKLRDLSW</sequence>
<dbReference type="GO" id="GO:0005783">
    <property type="term" value="C:endoplasmic reticulum"/>
    <property type="evidence" value="ECO:0007669"/>
    <property type="project" value="TreeGrafter"/>
</dbReference>
<feature type="transmembrane region" description="Helical" evidence="5">
    <location>
        <begin position="481"/>
        <end position="499"/>
    </location>
</feature>
<feature type="transmembrane region" description="Helical" evidence="5">
    <location>
        <begin position="110"/>
        <end position="140"/>
    </location>
</feature>
<dbReference type="GO" id="GO:0016020">
    <property type="term" value="C:membrane"/>
    <property type="evidence" value="ECO:0007669"/>
    <property type="project" value="UniProtKB-SubCell"/>
</dbReference>
<dbReference type="PANTHER" id="PTHR13285">
    <property type="entry name" value="ACYLTRANSFERASE"/>
    <property type="match status" value="1"/>
</dbReference>
<keyword evidence="2 5" id="KW-0812">Transmembrane</keyword>